<protein>
    <recommendedName>
        <fullName evidence="4">pyridoxal 5'-phosphate synthase</fullName>
        <ecNumber evidence="4">1.4.3.5</ecNumber>
    </recommendedName>
</protein>
<evidence type="ECO:0000256" key="1">
    <source>
        <dbReference type="ARBA" id="ARBA00001917"/>
    </source>
</evidence>
<dbReference type="RefSeq" id="XP_019017351.1">
    <property type="nucleotide sequence ID" value="XM_019161108.1"/>
</dbReference>
<dbReference type="InterPro" id="IPR000659">
    <property type="entry name" value="Pyridox_Oxase"/>
</dbReference>
<dbReference type="Proteomes" id="UP000094455">
    <property type="component" value="Unassembled WGS sequence"/>
</dbReference>
<feature type="domain" description="Pyridoxine 5'-phosphate oxidase dimerisation C-terminal" evidence="9">
    <location>
        <begin position="198"/>
        <end position="241"/>
    </location>
</feature>
<sequence>MNLDLPTDKTYDESVKTEKKDKLVFAPETYQYTLYTLSEDELVNSPIEQFDKWFEEALKSDEPIPESVVFSTCSLPSGRVSSRYVLLKELDKRGFLIFSNWDTSKKEKDVETNKYASLTFLWKKFQRQVRVEGIVERLTYEESQEYYGVRPRGSKIGAWASPQSKVLKNREELDKIVAAKEKEFEGLTDDEIKCPPKWGGIRIVPLEVEFWQGRQSRLHDRLSYRRESIETDEWEVVRLAP</sequence>
<dbReference type="GO" id="GO:0010181">
    <property type="term" value="F:FMN binding"/>
    <property type="evidence" value="ECO:0007669"/>
    <property type="project" value="InterPro"/>
</dbReference>
<dbReference type="PANTHER" id="PTHR10851">
    <property type="entry name" value="PYRIDOXINE-5-PHOSPHATE OXIDASE"/>
    <property type="match status" value="1"/>
</dbReference>
<evidence type="ECO:0000313" key="10">
    <source>
        <dbReference type="EMBL" id="ODQ46238.1"/>
    </source>
</evidence>
<feature type="domain" description="Pyridoxamine 5'-phosphate oxidase N-terminal" evidence="8">
    <location>
        <begin position="65"/>
        <end position="173"/>
    </location>
</feature>
<dbReference type="NCBIfam" id="TIGR00558">
    <property type="entry name" value="pdxH"/>
    <property type="match status" value="1"/>
</dbReference>
<organism evidence="10 11">
    <name type="scientific">Pichia membranifaciens NRRL Y-2026</name>
    <dbReference type="NCBI Taxonomy" id="763406"/>
    <lineage>
        <taxon>Eukaryota</taxon>
        <taxon>Fungi</taxon>
        <taxon>Dikarya</taxon>
        <taxon>Ascomycota</taxon>
        <taxon>Saccharomycotina</taxon>
        <taxon>Pichiomycetes</taxon>
        <taxon>Pichiales</taxon>
        <taxon>Pichiaceae</taxon>
        <taxon>Pichia</taxon>
    </lineage>
</organism>
<keyword evidence="5" id="KW-0285">Flavoprotein</keyword>
<dbReference type="EC" id="1.4.3.5" evidence="4"/>
<gene>
    <name evidence="10" type="ORF">PICMEDRAFT_16154</name>
</gene>
<evidence type="ECO:0000256" key="6">
    <source>
        <dbReference type="ARBA" id="ARBA00022643"/>
    </source>
</evidence>
<accession>A0A1E3NKZ7</accession>
<name>A0A1E3NKZ7_9ASCO</name>
<dbReference type="InterPro" id="IPR019740">
    <property type="entry name" value="Pyridox_Oxase_CS"/>
</dbReference>
<comment type="cofactor">
    <cofactor evidence="1">
        <name>FMN</name>
        <dbReference type="ChEBI" id="CHEBI:58210"/>
    </cofactor>
</comment>
<dbReference type="InterPro" id="IPR011576">
    <property type="entry name" value="Pyridox_Oxase_N"/>
</dbReference>
<reference evidence="10 11" key="1">
    <citation type="journal article" date="2016" name="Proc. Natl. Acad. Sci. U.S.A.">
        <title>Comparative genomics of biotechnologically important yeasts.</title>
        <authorList>
            <person name="Riley R."/>
            <person name="Haridas S."/>
            <person name="Wolfe K.H."/>
            <person name="Lopes M.R."/>
            <person name="Hittinger C.T."/>
            <person name="Goeker M."/>
            <person name="Salamov A.A."/>
            <person name="Wisecaver J.H."/>
            <person name="Long T.M."/>
            <person name="Calvey C.H."/>
            <person name="Aerts A.L."/>
            <person name="Barry K.W."/>
            <person name="Choi C."/>
            <person name="Clum A."/>
            <person name="Coughlan A.Y."/>
            <person name="Deshpande S."/>
            <person name="Douglass A.P."/>
            <person name="Hanson S.J."/>
            <person name="Klenk H.-P."/>
            <person name="LaButti K.M."/>
            <person name="Lapidus A."/>
            <person name="Lindquist E.A."/>
            <person name="Lipzen A.M."/>
            <person name="Meier-Kolthoff J.P."/>
            <person name="Ohm R.A."/>
            <person name="Otillar R.P."/>
            <person name="Pangilinan J.L."/>
            <person name="Peng Y."/>
            <person name="Rokas A."/>
            <person name="Rosa C.A."/>
            <person name="Scheuner C."/>
            <person name="Sibirny A.A."/>
            <person name="Slot J.C."/>
            <person name="Stielow J.B."/>
            <person name="Sun H."/>
            <person name="Kurtzman C.P."/>
            <person name="Blackwell M."/>
            <person name="Grigoriev I.V."/>
            <person name="Jeffries T.W."/>
        </authorList>
    </citation>
    <scope>NUCLEOTIDE SEQUENCE [LARGE SCALE GENOMIC DNA]</scope>
    <source>
        <strain evidence="10 11">NRRL Y-2026</strain>
    </source>
</reference>
<dbReference type="Gene3D" id="2.30.110.10">
    <property type="entry name" value="Electron Transport, Fmn-binding Protein, Chain A"/>
    <property type="match status" value="1"/>
</dbReference>
<keyword evidence="7" id="KW-0560">Oxidoreductase</keyword>
<evidence type="ECO:0000256" key="7">
    <source>
        <dbReference type="ARBA" id="ARBA00023002"/>
    </source>
</evidence>
<keyword evidence="11" id="KW-1185">Reference proteome</keyword>
<comment type="pathway">
    <text evidence="2">Cofactor metabolism; pyridoxal 5'-phosphate salvage; pyridoxal 5'-phosphate from pyridoxamine 5'-phosphate: step 1/1.</text>
</comment>
<dbReference type="Pfam" id="PF01243">
    <property type="entry name" value="PNPOx_N"/>
    <property type="match status" value="1"/>
</dbReference>
<evidence type="ECO:0000256" key="2">
    <source>
        <dbReference type="ARBA" id="ARBA00004738"/>
    </source>
</evidence>
<evidence type="ECO:0000313" key="11">
    <source>
        <dbReference type="Proteomes" id="UP000094455"/>
    </source>
</evidence>
<dbReference type="EMBL" id="KV454003">
    <property type="protein sequence ID" value="ODQ46238.1"/>
    <property type="molecule type" value="Genomic_DNA"/>
</dbReference>
<evidence type="ECO:0000259" key="8">
    <source>
        <dbReference type="Pfam" id="PF01243"/>
    </source>
</evidence>
<dbReference type="SUPFAM" id="SSF50475">
    <property type="entry name" value="FMN-binding split barrel"/>
    <property type="match status" value="1"/>
</dbReference>
<dbReference type="STRING" id="763406.A0A1E3NKZ7"/>
<dbReference type="PROSITE" id="PS01064">
    <property type="entry name" value="PYRIDOX_OXIDASE"/>
    <property type="match status" value="1"/>
</dbReference>
<dbReference type="OrthoDB" id="303614at2759"/>
<proteinExistence type="predicted"/>
<dbReference type="PIRSF" id="PIRSF000190">
    <property type="entry name" value="Pyd_amn-ph_oxd"/>
    <property type="match status" value="1"/>
</dbReference>
<dbReference type="GO" id="GO:0008615">
    <property type="term" value="P:pyridoxine biosynthetic process"/>
    <property type="evidence" value="ECO:0007669"/>
    <property type="project" value="InterPro"/>
</dbReference>
<dbReference type="AlphaFoldDB" id="A0A1E3NKZ7"/>
<dbReference type="PANTHER" id="PTHR10851:SF0">
    <property type="entry name" value="PYRIDOXINE-5'-PHOSPHATE OXIDASE"/>
    <property type="match status" value="1"/>
</dbReference>
<evidence type="ECO:0000259" key="9">
    <source>
        <dbReference type="Pfam" id="PF10590"/>
    </source>
</evidence>
<dbReference type="InterPro" id="IPR019576">
    <property type="entry name" value="Pyridoxamine_oxidase_dimer_C"/>
</dbReference>
<dbReference type="NCBIfam" id="NF004231">
    <property type="entry name" value="PRK05679.1"/>
    <property type="match status" value="1"/>
</dbReference>
<evidence type="ECO:0000256" key="3">
    <source>
        <dbReference type="ARBA" id="ARBA00005037"/>
    </source>
</evidence>
<dbReference type="InterPro" id="IPR012349">
    <property type="entry name" value="Split_barrel_FMN-bd"/>
</dbReference>
<evidence type="ECO:0000256" key="4">
    <source>
        <dbReference type="ARBA" id="ARBA00012801"/>
    </source>
</evidence>
<dbReference type="Pfam" id="PF10590">
    <property type="entry name" value="PNP_phzG_C"/>
    <property type="match status" value="1"/>
</dbReference>
<evidence type="ECO:0000256" key="5">
    <source>
        <dbReference type="ARBA" id="ARBA00022630"/>
    </source>
</evidence>
<keyword evidence="6" id="KW-0288">FMN</keyword>
<dbReference type="GO" id="GO:0004733">
    <property type="term" value="F:pyridoxamine phosphate oxidase activity"/>
    <property type="evidence" value="ECO:0007669"/>
    <property type="project" value="UniProtKB-EC"/>
</dbReference>
<dbReference type="UniPathway" id="UPA01068">
    <property type="reaction ID" value="UER00304"/>
</dbReference>
<comment type="pathway">
    <text evidence="3">Cofactor metabolism; pyridoxal 5'-phosphate salvage; pyridoxal 5'-phosphate from pyridoxine 5'-phosphate: step 1/1.</text>
</comment>
<dbReference type="GeneID" id="30177795"/>